<dbReference type="InterPro" id="IPR015590">
    <property type="entry name" value="Aldehyde_DH_dom"/>
</dbReference>
<evidence type="ECO:0000256" key="2">
    <source>
        <dbReference type="ARBA" id="ARBA00023002"/>
    </source>
</evidence>
<keyword evidence="9" id="KW-1185">Reference proteome</keyword>
<dbReference type="InterPro" id="IPR044086">
    <property type="entry name" value="LUC3-like"/>
</dbReference>
<evidence type="ECO:0000256" key="5">
    <source>
        <dbReference type="PROSITE-ProRule" id="PRU10007"/>
    </source>
</evidence>
<reference evidence="9" key="1">
    <citation type="submission" date="2019-06" db="EMBL/GenBank/DDBJ databases">
        <title>Draft genome sequence of the griseofulvin-producing fungus Xylaria cubensis strain G536.</title>
        <authorList>
            <person name="Mead M.E."/>
            <person name="Raja H.A."/>
            <person name="Steenwyk J.L."/>
            <person name="Knowles S.L."/>
            <person name="Oberlies N.H."/>
            <person name="Rokas A."/>
        </authorList>
    </citation>
    <scope>NUCLEOTIDE SEQUENCE [LARGE SCALE GENOMIC DNA]</scope>
    <source>
        <strain evidence="9">G536</strain>
    </source>
</reference>
<organism evidence="8 9">
    <name type="scientific">Xylaria flabelliformis</name>
    <dbReference type="NCBI Taxonomy" id="2512241"/>
    <lineage>
        <taxon>Eukaryota</taxon>
        <taxon>Fungi</taxon>
        <taxon>Dikarya</taxon>
        <taxon>Ascomycota</taxon>
        <taxon>Pezizomycotina</taxon>
        <taxon>Sordariomycetes</taxon>
        <taxon>Xylariomycetidae</taxon>
        <taxon>Xylariales</taxon>
        <taxon>Xylariaceae</taxon>
        <taxon>Xylaria</taxon>
    </lineage>
</organism>
<evidence type="ECO:0000256" key="4">
    <source>
        <dbReference type="ARBA" id="ARBA00049194"/>
    </source>
</evidence>
<evidence type="ECO:0000256" key="6">
    <source>
        <dbReference type="RuleBase" id="RU003345"/>
    </source>
</evidence>
<keyword evidence="2 6" id="KW-0560">Oxidoreductase</keyword>
<dbReference type="FunFam" id="3.40.605.10:FF:000007">
    <property type="entry name" value="NAD/NADP-dependent betaine aldehyde dehydrogenase"/>
    <property type="match status" value="1"/>
</dbReference>
<dbReference type="PANTHER" id="PTHR11699">
    <property type="entry name" value="ALDEHYDE DEHYDROGENASE-RELATED"/>
    <property type="match status" value="1"/>
</dbReference>
<comment type="catalytic activity">
    <reaction evidence="4">
        <text>an aldehyde + NAD(+) + H2O = a carboxylate + NADH + 2 H(+)</text>
        <dbReference type="Rhea" id="RHEA:16185"/>
        <dbReference type="ChEBI" id="CHEBI:15377"/>
        <dbReference type="ChEBI" id="CHEBI:15378"/>
        <dbReference type="ChEBI" id="CHEBI:17478"/>
        <dbReference type="ChEBI" id="CHEBI:29067"/>
        <dbReference type="ChEBI" id="CHEBI:57540"/>
        <dbReference type="ChEBI" id="CHEBI:57945"/>
        <dbReference type="EC" id="1.2.1.3"/>
    </reaction>
</comment>
<dbReference type="Gene3D" id="3.40.309.10">
    <property type="entry name" value="Aldehyde Dehydrogenase, Chain A, domain 2"/>
    <property type="match status" value="1"/>
</dbReference>
<name>A0A553HS46_9PEZI</name>
<comment type="similarity">
    <text evidence="1 6">Belongs to the aldehyde dehydrogenase family.</text>
</comment>
<dbReference type="Proteomes" id="UP000319160">
    <property type="component" value="Unassembled WGS sequence"/>
</dbReference>
<dbReference type="FunFam" id="3.40.309.10:FF:000009">
    <property type="entry name" value="Aldehyde dehydrogenase A"/>
    <property type="match status" value="1"/>
</dbReference>
<evidence type="ECO:0000259" key="7">
    <source>
        <dbReference type="Pfam" id="PF00171"/>
    </source>
</evidence>
<dbReference type="InterPro" id="IPR029510">
    <property type="entry name" value="Ald_DH_CS_GLU"/>
</dbReference>
<gene>
    <name evidence="8" type="ORF">FHL15_008356</name>
</gene>
<dbReference type="CDD" id="cd07106">
    <property type="entry name" value="ALDH_AldA-AAD23400"/>
    <property type="match status" value="1"/>
</dbReference>
<dbReference type="Gene3D" id="3.40.605.10">
    <property type="entry name" value="Aldehyde Dehydrogenase, Chain A, domain 1"/>
    <property type="match status" value="1"/>
</dbReference>
<proteinExistence type="inferred from homology"/>
<dbReference type="Pfam" id="PF00171">
    <property type="entry name" value="Aldedh"/>
    <property type="match status" value="1"/>
</dbReference>
<dbReference type="AlphaFoldDB" id="A0A553HS46"/>
<dbReference type="SUPFAM" id="SSF53720">
    <property type="entry name" value="ALDH-like"/>
    <property type="match status" value="1"/>
</dbReference>
<evidence type="ECO:0000313" key="8">
    <source>
        <dbReference type="EMBL" id="TRX90777.1"/>
    </source>
</evidence>
<sequence length="481" mass="51852">MADNSTPLTFTSFENVIDGKLSSTELKRHTVNPSTLEANPDVPVSTQHEVDKTIAAAQAAAESWAKVPWVERKKAVEAYADALEAHATEFGNLLVREMGLALSAAEFEVHWGVEWLRDFCKLSLPDKEINADCGRQVIERYVPVGVGVGIIPWNGPVILACGKIAPALLTGNALILKPSPFAPYSVLKMAELGLQFFPRGVLQALSGHDDLGPLLTTHPDVGKVSFTGSGAVAKKVMKSCSTNLTRVSFELGGNDPAIVCGDVDPATVAQKIGTIALLRSGQLCMAVKRVYIHESIYDAVLAELVKHFEGVKVGDGFEKDTVVGPLSNQPQYERVKELLANIEETKLDVLPKGGPSIEGLKGFFIKPILVANPPDDARVVVEEPFGPILPVMKWSDEADVIQRANDTSYGLGASVWSKDLAQADRIGNRLQAGNIWINTHAELQASTAFACHKQSGYGSELGVDGLKNWCNVQAVYTRTFS</sequence>
<dbReference type="InterPro" id="IPR016161">
    <property type="entry name" value="Ald_DH/histidinol_DH"/>
</dbReference>
<dbReference type="InterPro" id="IPR016162">
    <property type="entry name" value="Ald_DH_N"/>
</dbReference>
<dbReference type="STRING" id="2512241.A0A553HS46"/>
<evidence type="ECO:0000256" key="3">
    <source>
        <dbReference type="ARBA" id="ARBA00024226"/>
    </source>
</evidence>
<dbReference type="GO" id="GO:0004029">
    <property type="term" value="F:aldehyde dehydrogenase (NAD+) activity"/>
    <property type="evidence" value="ECO:0007669"/>
    <property type="project" value="UniProtKB-EC"/>
</dbReference>
<evidence type="ECO:0000256" key="1">
    <source>
        <dbReference type="ARBA" id="ARBA00009986"/>
    </source>
</evidence>
<accession>A0A553HS46</accession>
<evidence type="ECO:0000313" key="9">
    <source>
        <dbReference type="Proteomes" id="UP000319160"/>
    </source>
</evidence>
<feature type="domain" description="Aldehyde dehydrogenase" evidence="7">
    <location>
        <begin position="28"/>
        <end position="475"/>
    </location>
</feature>
<dbReference type="OrthoDB" id="310895at2759"/>
<dbReference type="EMBL" id="VFLP01000052">
    <property type="protein sequence ID" value="TRX90777.1"/>
    <property type="molecule type" value="Genomic_DNA"/>
</dbReference>
<feature type="active site" evidence="5">
    <location>
        <position position="250"/>
    </location>
</feature>
<comment type="caution">
    <text evidence="8">The sequence shown here is derived from an EMBL/GenBank/DDBJ whole genome shotgun (WGS) entry which is preliminary data.</text>
</comment>
<protein>
    <recommendedName>
        <fullName evidence="3">aldehyde dehydrogenase (NAD(+))</fullName>
        <ecNumber evidence="3">1.2.1.3</ecNumber>
    </recommendedName>
</protein>
<dbReference type="PROSITE" id="PS00687">
    <property type="entry name" value="ALDEHYDE_DEHYDR_GLU"/>
    <property type="match status" value="1"/>
</dbReference>
<dbReference type="EC" id="1.2.1.3" evidence="3"/>
<dbReference type="InterPro" id="IPR016163">
    <property type="entry name" value="Ald_DH_C"/>
</dbReference>